<dbReference type="CDD" id="cd11684">
    <property type="entry name" value="DHR2_DOCK"/>
    <property type="match status" value="1"/>
</dbReference>
<feature type="compositionally biased region" description="Basic and acidic residues" evidence="7">
    <location>
        <begin position="244"/>
        <end position="258"/>
    </location>
</feature>
<feature type="compositionally biased region" description="Basic and acidic residues" evidence="7">
    <location>
        <begin position="2448"/>
        <end position="2461"/>
    </location>
</feature>
<feature type="compositionally biased region" description="Polar residues" evidence="7">
    <location>
        <begin position="25"/>
        <end position="34"/>
    </location>
</feature>
<feature type="region of interest" description="Disordered" evidence="7">
    <location>
        <begin position="2448"/>
        <end position="2593"/>
    </location>
</feature>
<dbReference type="InterPro" id="IPR043162">
    <property type="entry name" value="DOCK_C_lobe_C"/>
</dbReference>
<dbReference type="InterPro" id="IPR042455">
    <property type="entry name" value="DOCK_N_sub1"/>
</dbReference>
<proteinExistence type="inferred from homology"/>
<dbReference type="Pfam" id="PF20422">
    <property type="entry name" value="DHR-2_Lobe_B"/>
    <property type="match status" value="1"/>
</dbReference>
<dbReference type="GO" id="GO:0007264">
    <property type="term" value="P:small GTPase-mediated signal transduction"/>
    <property type="evidence" value="ECO:0007669"/>
    <property type="project" value="InterPro"/>
</dbReference>
<reference evidence="10" key="1">
    <citation type="journal article" date="2014" name="Genome Announc.">
        <title>De novo whole-genome sequence and genome annotation of Lichtheimia ramosa.</title>
        <authorList>
            <person name="Linde J."/>
            <person name="Schwartze V."/>
            <person name="Binder U."/>
            <person name="Lass-Florl C."/>
            <person name="Voigt K."/>
            <person name="Horn F."/>
        </authorList>
    </citation>
    <scope>NUCLEOTIDE SEQUENCE</scope>
    <source>
        <strain evidence="10">JMRC FSU:6197</strain>
    </source>
</reference>
<feature type="compositionally biased region" description="Polar residues" evidence="7">
    <location>
        <begin position="407"/>
        <end position="419"/>
    </location>
</feature>
<evidence type="ECO:0000256" key="5">
    <source>
        <dbReference type="PROSITE-ProRule" id="PRU00983"/>
    </source>
</evidence>
<dbReference type="GO" id="GO:0005085">
    <property type="term" value="F:guanyl-nucleotide exchange factor activity"/>
    <property type="evidence" value="ECO:0007669"/>
    <property type="project" value="UniProtKB-KW"/>
</dbReference>
<dbReference type="PROSITE" id="PS51651">
    <property type="entry name" value="DOCKER"/>
    <property type="match status" value="1"/>
</dbReference>
<sequence length="2593" mass="287671">MRWQPLPKIAHGIAVYPFTPSLPTSSTLAAQPSPQQQQQQQQQYLSTSRPTTAYSTIQSPLLSPDAASIYTSVSSSSSIPGSSSDSAGGASTNPADYACLIPLEVGDELFILEQQGQWYRGYVLSSLEEGNKANTAPIGCFPRTHVQIKEYIDLDPNETNATAALDHHRLSLLFAPDGIGPLSPAWATSPPPIPASPPQPPDLSRSLSESHIKTKDMTATRHPPPPHHQRHSQLLWDQQPRPKSMVDRVGEEGDDLVKPRKATPPSLMLARFDQSTITGSSEPLVDEIGACVSEWNCLLYKYLDERRYAAFNSVRDHINYLFQARRQLLDQALSKEELSRLRKEIIHRMVMLNLSQHREMIIRHPERGYILDANSTSLPMLLRMHWKYALAEHIPLTSSFQVVSRPSITPSAKTPSSMDPATNTATSPTSQQQQQQQPLPPAAPAQHTSSHKGAKFHHLFFEYKACVAHICQPGEFTELYFSLYSAAENRFLTEPFQVVLTFNGMPTDERQIGKLQTLFADLSAHDLNDHLYLVCRIIRLGNMKYSDKEKDTLGTIGSHASLFFGGGNNNNNNHHDSATPPPHRGNSNKYQPSATRRPFGCAVLHLGPLLEKEDQSPGGTAELLSPGGTNAMGAGGSVSSGTGSISGTSISGAGTTSGTGTGSNGSIAGINSGTGTVGGGVTSGTSAGTAGGGGFRHITQAEHDIPIYTAGSESTFATLHEDIIAHNTKDYVKNPRAETLCVSLRMFFGQLDDVLKTNAALLQDVPRTLRLGFPDVAFPDDTRNELYITLNAGDFVQFASRSKNIQVTICARDNVSGEVIENALSAGAGAPFTTYWDSTVFYHEQRPRWGETLKLQMKDHRLWERVHLFFTVRHRSSHTGSGSSSEASNDKVISMGFLPLFLPPAHRYFVADGTHTLVMYKYDRQLTHPRVYLDNVAWCSRSSAPFNMQQQQAQDLVSSSSPLSGTSGGGSKHSTSIYSLKNANRTYSSTSIQHSTSSNSVTSESQHSFTDAVAAAAKLSPVKDTLTVTTFLCSTRYTQNETLVKLLNWRSVLVNESNDGGYDELLQILDKFSFVGEMEVVKFLNDIFDALLDILVYRHRDSKRGERVCDEALGAIIWVLGIVQDRRFSNFRPVLDVYVEQRFATDDNTSARLEHQHQRRMRQQQQHSGSLGSTSRDDLVYEHMLKGMLRLCTNPSEPRKAKRLRSSMKVWEYVFRFMVRSRAMQQQREEDGERGLRDIMFQEELQQLLDLIGAMMSPDQPSVMIGTQTLALQHFADILGELRRVFTPRQLVDITTGFVNGCAHVTGKLVGYRLCMILAIVRGPVFNDHTCRSGLAKSVFKWITVWLNSYMAAAKNVIFSRQHDSDAVVEHQQMRLPRVQWLEYLRLSLTIISEVLDKVRKLSGMTSLGLSSGSMSPSLSTLSRPISMATSGDEDTATLEESYQQQTELMTTTEIALQLVPQLLNAYKDLQRLTIQAIHASGMGVADTSSSHTSGGGPSQGGRTSSRHSLSVLRDRSSSMTLKHSPSMMSSSSGTGGSSGGGVGSHTGSTTTEGPGGFSVVLQALATSPTTPFPSTYPFQATSLKNNPSVVATGNLAAMVTTGLLDITVVLLELFHLTPQQQWVDFLCNMYENDGAEAMASFLRQVVHVCMAMLFGDSVQRLDESHAKDDSIHHEQDEAADTRKLPDSWLNLSVIAHKIVLCDILGPAVAVFDLPGLRTDHHHTEDTVIEDLWRTFLVGLLRVMSSPRLDIETFLPQTQRVVWKLADNMKGVVGAKSLMTLWRLAGPKVTATAASTRQVNGYSSNDTIEEEKFISADEGEEDEMENTTTTGHDIQVQTRQLNDEKQADDDDQLATSNQNNGTISATSPSSLQLSLVPVILRPLCGTSLTLHDKVRATAVNIMADIIAIELQTFGELSRVQNLLISTIDLLVMNENKGNDSIKVKLIPELYEALEKKLRARKVDDVFIDTGSKLVDSLYKFLDLLLKIRGLPLDNDEFVEDRISAMLKLMEFIQVIKREDIYIKYVHQLVGMHVDSNNHVEAALTLQLHANLIPWDPHEELEAIPDLNLPAQSAFARKERLYKEMLAYMEKGSAWELCIRLCKELAAEYESTLFDYTKLSEILQRQAQFAEDIAKKERYFAEYFRVAFYGRGFPSSVRHQQFIYRGLEWEKMASFVERMQNQHPNAQLLSGKYATATVLTDEQLRELDNEVDAQYLHITAVTPEPSNVDILENPLIPDNIKKYYASNDVWRFSYSRPFNKGATMQQEPPDASKPEIDFLNLWTMKTVFTCEESFPSTARRSKVVSVEDLEISPIENAVLAMENKNAELMALERKYAAYLTQRSKQSNVQVNISPFSMALNGAVDAPVNGGVSLYKKAFLTDWYWEKNPDMRSWVRRLKTAINEQVEIIEHCLEIHRRLVSHDMRPFHRTLVDFFKKNFKDEIEYLHKYKDSHRQQESEHPLDGGHAMGTSSSTTTIGSGNSLVSRSASITGVGSGTGGGTSPLSRESTQERPALTRQNSATSSIASTLPPSLPMSPVFSTMRSPPPPSDVRPASMMVDLPTPSELPEPAIPPSRAETLSRSLKMSLRKKKRPQT</sequence>
<dbReference type="InterPro" id="IPR027357">
    <property type="entry name" value="DOCKER_dom"/>
</dbReference>
<dbReference type="InterPro" id="IPR026791">
    <property type="entry name" value="DOCK"/>
</dbReference>
<dbReference type="EMBL" id="LK023313">
    <property type="protein sequence ID" value="CDS02661.1"/>
    <property type="molecule type" value="Genomic_DNA"/>
</dbReference>
<comment type="similarity">
    <text evidence="5">Belongs to the DOCK family.</text>
</comment>
<feature type="compositionally biased region" description="Low complexity" evidence="7">
    <location>
        <begin position="420"/>
        <end position="437"/>
    </location>
</feature>
<evidence type="ECO:0000256" key="2">
    <source>
        <dbReference type="ARBA" id="ARBA00022490"/>
    </source>
</evidence>
<feature type="compositionally biased region" description="Low complexity" evidence="7">
    <location>
        <begin position="2467"/>
        <end position="2478"/>
    </location>
</feature>
<dbReference type="Gene3D" id="1.20.58.740">
    <property type="match status" value="1"/>
</dbReference>
<feature type="region of interest" description="Disordered" evidence="7">
    <location>
        <begin position="183"/>
        <end position="261"/>
    </location>
</feature>
<feature type="region of interest" description="Disordered" evidence="7">
    <location>
        <begin position="610"/>
        <end position="667"/>
    </location>
</feature>
<dbReference type="OrthoDB" id="18896at2759"/>
<evidence type="ECO:0000256" key="4">
    <source>
        <dbReference type="ARBA" id="ARBA00022658"/>
    </source>
</evidence>
<dbReference type="Gene3D" id="1.20.1270.350">
    <property type="entry name" value="Dedicator of cytokinesis N-terminal subdomain"/>
    <property type="match status" value="1"/>
</dbReference>
<feature type="region of interest" description="Disordered" evidence="7">
    <location>
        <begin position="1485"/>
        <end position="1553"/>
    </location>
</feature>
<dbReference type="PANTHER" id="PTHR45653">
    <property type="entry name" value="DEDICATOR OF CYTOKINESIS"/>
    <property type="match status" value="1"/>
</dbReference>
<dbReference type="Pfam" id="PF14429">
    <property type="entry name" value="DOCK-C2"/>
    <property type="match status" value="1"/>
</dbReference>
<dbReference type="Pfam" id="PF06920">
    <property type="entry name" value="DHR-2_Lobe_A"/>
    <property type="match status" value="1"/>
</dbReference>
<dbReference type="PANTHER" id="PTHR45653:SF10">
    <property type="entry name" value="MYOBLAST CITY, ISOFORM B"/>
    <property type="match status" value="1"/>
</dbReference>
<dbReference type="Pfam" id="PF20421">
    <property type="entry name" value="DHR-2_Lobe_C"/>
    <property type="match status" value="1"/>
</dbReference>
<accession>A0A077W6I5</accession>
<evidence type="ECO:0000256" key="6">
    <source>
        <dbReference type="SAM" id="Coils"/>
    </source>
</evidence>
<keyword evidence="6" id="KW-0175">Coiled coil</keyword>
<dbReference type="CDD" id="cd08679">
    <property type="entry name" value="C2_DOCK180_related"/>
    <property type="match status" value="1"/>
</dbReference>
<feature type="compositionally biased region" description="Low complexity" evidence="7">
    <location>
        <begin position="639"/>
        <end position="654"/>
    </location>
</feature>
<feature type="compositionally biased region" description="Pro residues" evidence="7">
    <location>
        <begin position="189"/>
        <end position="201"/>
    </location>
</feature>
<feature type="compositionally biased region" description="Polar residues" evidence="7">
    <location>
        <begin position="585"/>
        <end position="594"/>
    </location>
</feature>
<feature type="region of interest" description="Disordered" evidence="7">
    <location>
        <begin position="407"/>
        <end position="449"/>
    </location>
</feature>
<organism evidence="10">
    <name type="scientific">Lichtheimia ramosa</name>
    <dbReference type="NCBI Taxonomy" id="688394"/>
    <lineage>
        <taxon>Eukaryota</taxon>
        <taxon>Fungi</taxon>
        <taxon>Fungi incertae sedis</taxon>
        <taxon>Mucoromycota</taxon>
        <taxon>Mucoromycotina</taxon>
        <taxon>Mucoromycetes</taxon>
        <taxon>Mucorales</taxon>
        <taxon>Lichtheimiaceae</taxon>
        <taxon>Lichtheimia</taxon>
    </lineage>
</organism>
<keyword evidence="3" id="KW-0597">Phosphoprotein</keyword>
<evidence type="ECO:0000256" key="7">
    <source>
        <dbReference type="SAM" id="MobiDB-lite"/>
    </source>
</evidence>
<feature type="compositionally biased region" description="Polar residues" evidence="7">
    <location>
        <begin position="1853"/>
        <end position="1866"/>
    </location>
</feature>
<feature type="region of interest" description="Disordered" evidence="7">
    <location>
        <begin position="1842"/>
        <end position="1867"/>
    </location>
</feature>
<dbReference type="InterPro" id="IPR046773">
    <property type="entry name" value="DOCKER_Lobe_C"/>
</dbReference>
<feature type="region of interest" description="Disordered" evidence="7">
    <location>
        <begin position="1149"/>
        <end position="1175"/>
    </location>
</feature>
<dbReference type="InterPro" id="IPR043161">
    <property type="entry name" value="DOCK_C_lobe_A"/>
</dbReference>
<comment type="subcellular location">
    <subcellularLocation>
        <location evidence="1">Cytoplasm</location>
    </subcellularLocation>
</comment>
<gene>
    <name evidence="10" type="ORF">LRAMOSA00066</name>
</gene>
<feature type="domain" description="C2 DOCK-type" evidence="8">
    <location>
        <begin position="783"/>
        <end position="992"/>
    </location>
</feature>
<feature type="region of interest" description="Disordered" evidence="7">
    <location>
        <begin position="566"/>
        <end position="594"/>
    </location>
</feature>
<dbReference type="GO" id="GO:0031267">
    <property type="term" value="F:small GTPase binding"/>
    <property type="evidence" value="ECO:0007669"/>
    <property type="project" value="TreeGrafter"/>
</dbReference>
<feature type="compositionally biased region" description="Polar residues" evidence="7">
    <location>
        <begin position="2514"/>
        <end position="2528"/>
    </location>
</feature>
<keyword evidence="4" id="KW-0344">Guanine-nucleotide releasing factor</keyword>
<evidence type="ECO:0000259" key="8">
    <source>
        <dbReference type="PROSITE" id="PS51650"/>
    </source>
</evidence>
<feature type="coiled-coil region" evidence="6">
    <location>
        <begin position="2313"/>
        <end position="2340"/>
    </location>
</feature>
<evidence type="ECO:0000256" key="1">
    <source>
        <dbReference type="ARBA" id="ARBA00004496"/>
    </source>
</evidence>
<dbReference type="Gene3D" id="1.25.40.410">
    <property type="match status" value="1"/>
</dbReference>
<dbReference type="PROSITE" id="PS51650">
    <property type="entry name" value="C2_DOCK"/>
    <property type="match status" value="1"/>
</dbReference>
<evidence type="ECO:0000259" key="9">
    <source>
        <dbReference type="PROSITE" id="PS51651"/>
    </source>
</evidence>
<feature type="region of interest" description="Disordered" evidence="7">
    <location>
        <begin position="950"/>
        <end position="975"/>
    </location>
</feature>
<dbReference type="InterPro" id="IPR032376">
    <property type="entry name" value="DOCK_N"/>
</dbReference>
<feature type="compositionally biased region" description="Basic and acidic residues" evidence="7">
    <location>
        <begin position="208"/>
        <end position="219"/>
    </location>
</feature>
<protein>
    <submittedName>
        <fullName evidence="10">Uncharacterized protein</fullName>
    </submittedName>
</protein>
<dbReference type="InterPro" id="IPR046770">
    <property type="entry name" value="DOCKER_Lobe_B"/>
</dbReference>
<feature type="compositionally biased region" description="Gly residues" evidence="7">
    <location>
        <begin position="1534"/>
        <end position="1545"/>
    </location>
</feature>
<dbReference type="GO" id="GO:0005886">
    <property type="term" value="C:plasma membrane"/>
    <property type="evidence" value="ECO:0007669"/>
    <property type="project" value="TreeGrafter"/>
</dbReference>
<dbReference type="Pfam" id="PF16172">
    <property type="entry name" value="DOCK_N"/>
    <property type="match status" value="2"/>
</dbReference>
<dbReference type="InterPro" id="IPR056372">
    <property type="entry name" value="TPR_DOCK"/>
</dbReference>
<feature type="region of interest" description="Disordered" evidence="7">
    <location>
        <begin position="25"/>
        <end position="50"/>
    </location>
</feature>
<keyword evidence="2" id="KW-0963">Cytoplasm</keyword>
<evidence type="ECO:0000256" key="3">
    <source>
        <dbReference type="ARBA" id="ARBA00022553"/>
    </source>
</evidence>
<evidence type="ECO:0000313" key="10">
    <source>
        <dbReference type="EMBL" id="CDS02661.1"/>
    </source>
</evidence>
<feature type="compositionally biased region" description="Basic residues" evidence="7">
    <location>
        <begin position="2584"/>
        <end position="2593"/>
    </location>
</feature>
<dbReference type="Gene3D" id="2.60.40.150">
    <property type="entry name" value="C2 domain"/>
    <property type="match status" value="1"/>
</dbReference>
<name>A0A077W6I5_9FUNG</name>
<dbReference type="GO" id="GO:0005737">
    <property type="term" value="C:cytoplasm"/>
    <property type="evidence" value="ECO:0007669"/>
    <property type="project" value="UniProtKB-SubCell"/>
</dbReference>
<dbReference type="Pfam" id="PF23554">
    <property type="entry name" value="TPR_DOCK"/>
    <property type="match status" value="2"/>
</dbReference>
<dbReference type="InterPro" id="IPR035892">
    <property type="entry name" value="C2_domain_sf"/>
</dbReference>
<feature type="domain" description="DOCKER" evidence="9">
    <location>
        <begin position="2012"/>
        <end position="2449"/>
    </location>
</feature>
<dbReference type="InterPro" id="IPR046769">
    <property type="entry name" value="DOCKER_Lobe_A"/>
</dbReference>
<dbReference type="InterPro" id="IPR027007">
    <property type="entry name" value="C2_DOCK-type_domain"/>
</dbReference>